<evidence type="ECO:0000313" key="1">
    <source>
        <dbReference type="EMBL" id="OJG09454.1"/>
    </source>
</evidence>
<gene>
    <name evidence="1" type="ORF">RU93_GL000785</name>
</gene>
<dbReference type="EMBL" id="JXKD01000016">
    <property type="protein sequence ID" value="OJG09454.1"/>
    <property type="molecule type" value="Genomic_DNA"/>
</dbReference>
<proteinExistence type="predicted"/>
<evidence type="ECO:0000313" key="2">
    <source>
        <dbReference type="Proteomes" id="UP000182149"/>
    </source>
</evidence>
<dbReference type="AlphaFoldDB" id="A0A1L8QPL8"/>
<protein>
    <recommendedName>
        <fullName evidence="3">Permuted papain-like amidase YaeF/Yiix C92 family enzyme</fullName>
    </recommendedName>
</protein>
<sequence>MILNNEIIEQQEHSGGTRLFNAANKDIYIVLSSTDTVLGKVIQKKLGVSYNHCSLSLDENLERIYSFGRKTYWHMFSAGFVHESKSSGFYKHYGKTRILVMKISVTSQQWFQIQKELSLFTATSNQYSYSLIGLIYCELGMPIKRKNKYFCSQFVTEVLNRSGLSLFEKPETLIRPHDYLQLSQMKIVYRGEIGAYHAA</sequence>
<name>A0A1L8QPL8_9ENTE</name>
<dbReference type="Gene3D" id="3.90.1720.10">
    <property type="entry name" value="endopeptidase domain like (from Nostoc punctiforme)"/>
    <property type="match status" value="1"/>
</dbReference>
<dbReference type="InterPro" id="IPR038765">
    <property type="entry name" value="Papain-like_cys_pep_sf"/>
</dbReference>
<comment type="caution">
    <text evidence="1">The sequence shown here is derived from an EMBL/GenBank/DDBJ whole genome shotgun (WGS) entry which is preliminary data.</text>
</comment>
<dbReference type="STRING" id="328396.RU93_GL000785"/>
<dbReference type="Proteomes" id="UP000182149">
    <property type="component" value="Unassembled WGS sequence"/>
</dbReference>
<keyword evidence="2" id="KW-1185">Reference proteome</keyword>
<dbReference type="RefSeq" id="WP_169818114.1">
    <property type="nucleotide sequence ID" value="NZ_JXKD01000016.1"/>
</dbReference>
<organism evidence="1 2">
    <name type="scientific">Enterococcus aquimarinus</name>
    <dbReference type="NCBI Taxonomy" id="328396"/>
    <lineage>
        <taxon>Bacteria</taxon>
        <taxon>Bacillati</taxon>
        <taxon>Bacillota</taxon>
        <taxon>Bacilli</taxon>
        <taxon>Lactobacillales</taxon>
        <taxon>Enterococcaceae</taxon>
        <taxon>Enterococcus</taxon>
    </lineage>
</organism>
<accession>A0A1L8QPL8</accession>
<evidence type="ECO:0008006" key="3">
    <source>
        <dbReference type="Google" id="ProtNLM"/>
    </source>
</evidence>
<reference evidence="1 2" key="1">
    <citation type="submission" date="2014-12" db="EMBL/GenBank/DDBJ databases">
        <title>Draft genome sequences of 29 type strains of Enterococci.</title>
        <authorList>
            <person name="Zhong Z."/>
            <person name="Sun Z."/>
            <person name="Liu W."/>
            <person name="Zhang W."/>
            <person name="Zhang H."/>
        </authorList>
    </citation>
    <scope>NUCLEOTIDE SEQUENCE [LARGE SCALE GENOMIC DNA]</scope>
    <source>
        <strain evidence="1 2">DSM 17690</strain>
    </source>
</reference>
<dbReference type="SUPFAM" id="SSF54001">
    <property type="entry name" value="Cysteine proteinases"/>
    <property type="match status" value="1"/>
</dbReference>